<dbReference type="Gene3D" id="3.30.2020.50">
    <property type="match status" value="1"/>
</dbReference>
<dbReference type="InterPro" id="IPR040775">
    <property type="entry name" value="Tail_spike_N"/>
</dbReference>
<dbReference type="SUPFAM" id="SSF51126">
    <property type="entry name" value="Pectin lyase-like"/>
    <property type="match status" value="1"/>
</dbReference>
<dbReference type="Gene3D" id="6.10.20.90">
    <property type="entry name" value="Hk620 tailspike protein, N-terminal domain-like"/>
    <property type="match status" value="1"/>
</dbReference>
<accession>A0A385IU27</accession>
<proteinExistence type="predicted"/>
<dbReference type="Proteomes" id="UP000262650">
    <property type="component" value="Segment"/>
</dbReference>
<dbReference type="Gene3D" id="2.40.30.250">
    <property type="match status" value="1"/>
</dbReference>
<sequence length="756" mass="80735">MNEMFSQGGKGSTGILTNKQAVARHFGVKQSEVVYFSVGVDLGGYKVIYDKETQRAYSLPAGIASGTTAVSLNTAAVLVHSAGSVDLGALAVSREEYVTLPGSFDSGSTLNVKNELLTHTDGKYRWDGSLPKTVAVGSTPTTTGGVGVGAWISVGDASLRSYLATNSGSGAVGYSFKGLVNASHRKVNEKLDEYASLWDFHCDSSGNVIQPGLSTDSRQYIQNAVDALSDAGGGTLVIPVGYTWYLNSIGSGAISGHSGIIQLKSNVNIQIEGTIKIGPSLAASAFQVFVGFDNGSPAASGNLNNCHIYTNGNGTIDFGGYDFGSTSQLRNGIAFGKSYNCSVSRIIFQNGDITWAVTTGWNGYGSDCVVRKCRFINLIQSNNNADHSTVYINCPYSGVEGCTFRASSTRAQMIACTVELHQHDTWYRDSFIEGYVRGCYIALHGVEAAGAGTYIYNAVVSGVTGDIAGQAIILAAGSDSVTTTHINGVSVENCRFSAGSQAGMCSFIDFFQDSNSDSSQYLINHVTVKGCSFIVDRNRALSAAITINGSIQGITFQDNFFDVKQAMVSELPSGKTVQLVRFNWDESNIIGDDNTGTRNALNLFETRRVSSMTKCNISLRMRQPSPELFSLMYFRPNETTFSDCTFEVLPYNWSCTSGNPIVFETTDTPPSGMRVRFPKSISFTLPAGSNAQRATGGSGYSWVARADALDTRGISGQFDAPASYSGSSDGKLVGIGWQLDGVQHIYDHNVYLQNFT</sequence>
<dbReference type="GO" id="GO:0051701">
    <property type="term" value="P:biological process involved in interaction with host"/>
    <property type="evidence" value="ECO:0007669"/>
    <property type="project" value="UniProtKB-ARBA"/>
</dbReference>
<evidence type="ECO:0000256" key="1">
    <source>
        <dbReference type="ARBA" id="ARBA00004328"/>
    </source>
</evidence>
<reference evidence="4 5" key="1">
    <citation type="submission" date="2018-08" db="EMBL/GenBank/DDBJ databases">
        <title>Characterization and complete genomic analysis of two Salmonella enterica phages SeLz-1 and SeSz-3, new members of the Cba120virus genus(SeLz-1).</title>
        <authorList>
            <person name="Chen L."/>
        </authorList>
    </citation>
    <scope>NUCLEOTIDE SEQUENCE [LARGE SCALE GENOMIC DNA]</scope>
</reference>
<dbReference type="EMBL" id="MH709121">
    <property type="protein sequence ID" value="AXY86645.1"/>
    <property type="molecule type" value="Genomic_DNA"/>
</dbReference>
<evidence type="ECO:0000259" key="3">
    <source>
        <dbReference type="Pfam" id="PF18668"/>
    </source>
</evidence>
<dbReference type="Gene3D" id="2.10.10.80">
    <property type="match status" value="1"/>
</dbReference>
<keyword evidence="5" id="KW-1185">Reference proteome</keyword>
<dbReference type="InterPro" id="IPR012334">
    <property type="entry name" value="Pectin_lyas_fold"/>
</dbReference>
<keyword evidence="2" id="KW-0946">Virion</keyword>
<comment type="subcellular location">
    <subcellularLocation>
        <location evidence="1">Virion</location>
    </subcellularLocation>
</comment>
<gene>
    <name evidence="4" type="ORF">SeLz1_50</name>
</gene>
<protein>
    <submittedName>
        <fullName evidence="4">Tail spike protein</fullName>
    </submittedName>
</protein>
<dbReference type="GO" id="GO:0044423">
    <property type="term" value="C:virion component"/>
    <property type="evidence" value="ECO:0007669"/>
    <property type="project" value="UniProtKB-KW"/>
</dbReference>
<organism evidence="4 5">
    <name type="scientific">Salmonella phage SenALZ1</name>
    <dbReference type="NCBI Taxonomy" id="2301647"/>
    <lineage>
        <taxon>Viruses</taxon>
        <taxon>Duplodnaviria</taxon>
        <taxon>Heunggongvirae</taxon>
        <taxon>Uroviricota</taxon>
        <taxon>Caudoviricetes</taxon>
        <taxon>Pantevenvirales</taxon>
        <taxon>Ackermannviridae</taxon>
        <taxon>Cvivirinae</taxon>
        <taxon>Kuttervirus</taxon>
        <taxon>Kuttervirus SenALZ1</taxon>
    </lineage>
</organism>
<name>A0A385IU27_9CAUD</name>
<dbReference type="Pfam" id="PF18668">
    <property type="entry name" value="Tail_spike_N"/>
    <property type="match status" value="1"/>
</dbReference>
<dbReference type="GO" id="GO:0019058">
    <property type="term" value="P:viral life cycle"/>
    <property type="evidence" value="ECO:0007669"/>
    <property type="project" value="UniProtKB-ARBA"/>
</dbReference>
<evidence type="ECO:0000313" key="5">
    <source>
        <dbReference type="Proteomes" id="UP000262650"/>
    </source>
</evidence>
<dbReference type="Pfam" id="PF18781">
    <property type="entry name" value="Phage_spike_2"/>
    <property type="match status" value="1"/>
</dbReference>
<dbReference type="InterPro" id="IPR041303">
    <property type="entry name" value="Phage_spike_2"/>
</dbReference>
<dbReference type="InterPro" id="IPR011050">
    <property type="entry name" value="Pectin_lyase_fold/virulence"/>
</dbReference>
<evidence type="ECO:0000313" key="4">
    <source>
        <dbReference type="EMBL" id="AXY86645.1"/>
    </source>
</evidence>
<evidence type="ECO:0000256" key="2">
    <source>
        <dbReference type="ARBA" id="ARBA00022844"/>
    </source>
</evidence>
<feature type="domain" description="Tail spike TSP1/Gp66 N-terminal" evidence="3">
    <location>
        <begin position="91"/>
        <end position="156"/>
    </location>
</feature>
<dbReference type="Gene3D" id="2.160.20.10">
    <property type="entry name" value="Single-stranded right-handed beta-helix, Pectin lyase-like"/>
    <property type="match status" value="1"/>
</dbReference>